<keyword evidence="7" id="KW-1185">Reference proteome</keyword>
<reference evidence="6 7" key="1">
    <citation type="journal article" date="2013" name="BMC Genomics">
        <title>Reconstruction of the lipid metabolism for the microalga Monoraphidium neglectum from its genome sequence reveals characteristics suitable for biofuel production.</title>
        <authorList>
            <person name="Bogen C."/>
            <person name="Al-Dilaimi A."/>
            <person name="Albersmeier A."/>
            <person name="Wichmann J."/>
            <person name="Grundmann M."/>
            <person name="Rupp O."/>
            <person name="Lauersen K.J."/>
            <person name="Blifernez-Klassen O."/>
            <person name="Kalinowski J."/>
            <person name="Goesmann A."/>
            <person name="Mussgnug J.H."/>
            <person name="Kruse O."/>
        </authorList>
    </citation>
    <scope>NUCLEOTIDE SEQUENCE [LARGE SCALE GENOMIC DNA]</scope>
    <source>
        <strain evidence="6 7">SAG 48.87</strain>
    </source>
</reference>
<accession>A0A0D2MY77</accession>
<evidence type="ECO:0000256" key="1">
    <source>
        <dbReference type="ARBA" id="ARBA00001974"/>
    </source>
</evidence>
<evidence type="ECO:0000256" key="3">
    <source>
        <dbReference type="ARBA" id="ARBA00022827"/>
    </source>
</evidence>
<keyword evidence="5 6" id="KW-0560">Oxidoreductase</keyword>
<dbReference type="OrthoDB" id="333024at2759"/>
<dbReference type="GO" id="GO:0004324">
    <property type="term" value="F:ferredoxin-NADP+ reductase activity"/>
    <property type="evidence" value="ECO:0007669"/>
    <property type="project" value="UniProtKB-EC"/>
</dbReference>
<dbReference type="AlphaFoldDB" id="A0A0D2MY77"/>
<name>A0A0D2MY77_9CHLO</name>
<keyword evidence="2" id="KW-0285">Flavoprotein</keyword>
<dbReference type="Gene3D" id="3.40.50.720">
    <property type="entry name" value="NAD(P)-binding Rossmann-like Domain"/>
    <property type="match status" value="1"/>
</dbReference>
<dbReference type="Proteomes" id="UP000054498">
    <property type="component" value="Unassembled WGS sequence"/>
</dbReference>
<dbReference type="EC" id="1.18.1.2" evidence="6"/>
<dbReference type="InterPro" id="IPR055275">
    <property type="entry name" value="Ferredox_Rdtase"/>
</dbReference>
<dbReference type="EMBL" id="KK100525">
    <property type="protein sequence ID" value="KIZ05312.1"/>
    <property type="molecule type" value="Genomic_DNA"/>
</dbReference>
<organism evidence="6 7">
    <name type="scientific">Monoraphidium neglectum</name>
    <dbReference type="NCBI Taxonomy" id="145388"/>
    <lineage>
        <taxon>Eukaryota</taxon>
        <taxon>Viridiplantae</taxon>
        <taxon>Chlorophyta</taxon>
        <taxon>core chlorophytes</taxon>
        <taxon>Chlorophyceae</taxon>
        <taxon>CS clade</taxon>
        <taxon>Sphaeropleales</taxon>
        <taxon>Selenastraceae</taxon>
        <taxon>Monoraphidium</taxon>
    </lineage>
</organism>
<evidence type="ECO:0000256" key="2">
    <source>
        <dbReference type="ARBA" id="ARBA00022630"/>
    </source>
</evidence>
<dbReference type="RefSeq" id="XP_013904331.1">
    <property type="nucleotide sequence ID" value="XM_014048877.1"/>
</dbReference>
<dbReference type="PANTHER" id="PTHR48467:SF1">
    <property type="entry name" value="GLUTAMATE SYNTHASE 1 [NADH], CHLOROPLASTIC-LIKE"/>
    <property type="match status" value="1"/>
</dbReference>
<dbReference type="Gene3D" id="3.50.50.60">
    <property type="entry name" value="FAD/NAD(P)-binding domain"/>
    <property type="match status" value="1"/>
</dbReference>
<dbReference type="STRING" id="145388.A0A0D2MY77"/>
<keyword evidence="4" id="KW-0521">NADP</keyword>
<dbReference type="InterPro" id="IPR036188">
    <property type="entry name" value="FAD/NAD-bd_sf"/>
</dbReference>
<dbReference type="PANTHER" id="PTHR48467">
    <property type="entry name" value="GLUTAMATE SYNTHASE 1 [NADH], CHLOROPLASTIC-LIKE"/>
    <property type="match status" value="1"/>
</dbReference>
<evidence type="ECO:0000256" key="5">
    <source>
        <dbReference type="ARBA" id="ARBA00023002"/>
    </source>
</evidence>
<dbReference type="GeneID" id="25735524"/>
<dbReference type="KEGG" id="mng:MNEG_2646"/>
<protein>
    <submittedName>
        <fullName evidence="6">Ferredoxin--NADP+ reductase</fullName>
        <ecNumber evidence="6">1.18.1.2</ecNumber>
    </submittedName>
</protein>
<dbReference type="SUPFAM" id="SSF51905">
    <property type="entry name" value="FAD/NAD(P)-binding domain"/>
    <property type="match status" value="1"/>
</dbReference>
<evidence type="ECO:0000313" key="7">
    <source>
        <dbReference type="Proteomes" id="UP000054498"/>
    </source>
</evidence>
<gene>
    <name evidence="6" type="ORF">MNEG_2646</name>
</gene>
<evidence type="ECO:0000256" key="4">
    <source>
        <dbReference type="ARBA" id="ARBA00022857"/>
    </source>
</evidence>
<evidence type="ECO:0000313" key="6">
    <source>
        <dbReference type="EMBL" id="KIZ05312.1"/>
    </source>
</evidence>
<proteinExistence type="predicted"/>
<comment type="cofactor">
    <cofactor evidence="1">
        <name>FAD</name>
        <dbReference type="ChEBI" id="CHEBI:57692"/>
    </cofactor>
</comment>
<keyword evidence="3" id="KW-0274">FAD</keyword>
<sequence length="359" mass="38393">MWTVDKEVVLAYGAESDRPLNVPGESSSGVFAAREFVWWYNGHPDATQLPVDLSKVETVAICGIGNVALDCARVLLRRPSELAVTDIAAHAMSQLAGGSRVKRVHIFARRGPVQAACTPKELKELVKLGHVAVHAPADQMAVSAGDEAQMKAVRMRRRMYDLISQFYRNPVEVVADTSGAASAVRVERTQLQVLPGGGMVAVGTGEFETHECQLVLKSIGYKSLQLEGAAFDARAGVIPNRAGRVLKEKGGSEADPGLYVCGWIKRGPTGIIGTNSMDADETVECIAHDLSAPPAAEVAGGPGLRRLLAERCVRAVDWGGWQRIDAEEVRRGAAEGKPREKIVKVEDMVHVACGSSLPG</sequence>